<feature type="domain" description="Fibronectin type-III" evidence="6">
    <location>
        <begin position="1612"/>
        <end position="1702"/>
    </location>
</feature>
<evidence type="ECO:0000256" key="4">
    <source>
        <dbReference type="SAM" id="MobiDB-lite"/>
    </source>
</evidence>
<dbReference type="PANTHER" id="PTHR14340">
    <property type="entry name" value="MICROFIBRIL-ASSOCIATED GLYCOPROTEIN 3"/>
    <property type="match status" value="1"/>
</dbReference>
<reference evidence="8" key="1">
    <citation type="journal article" date="2019" name="Int. J. Syst. Evol. Microbiol.">
        <title>The Global Catalogue of Microorganisms (GCM) 10K type strain sequencing project: providing services to taxonomists for standard genome sequencing and annotation.</title>
        <authorList>
            <consortium name="The Broad Institute Genomics Platform"/>
            <consortium name="The Broad Institute Genome Sequencing Center for Infectious Disease"/>
            <person name="Wu L."/>
            <person name="Ma J."/>
        </authorList>
    </citation>
    <scope>NUCLEOTIDE SEQUENCE [LARGE SCALE GENOMIC DNA]</scope>
    <source>
        <strain evidence="8">CGMCC 1.15277</strain>
    </source>
</reference>
<dbReference type="SMART" id="SM00060">
    <property type="entry name" value="FN3"/>
    <property type="match status" value="4"/>
</dbReference>
<feature type="region of interest" description="Disordered" evidence="4">
    <location>
        <begin position="640"/>
        <end position="665"/>
    </location>
</feature>
<dbReference type="InterPro" id="IPR003961">
    <property type="entry name" value="FN3_dom"/>
</dbReference>
<evidence type="ECO:0000313" key="7">
    <source>
        <dbReference type="EMBL" id="MFC6397881.1"/>
    </source>
</evidence>
<evidence type="ECO:0000256" key="2">
    <source>
        <dbReference type="ARBA" id="ARBA00023319"/>
    </source>
</evidence>
<accession>A0ABW1X3Z5</accession>
<dbReference type="Gene3D" id="2.60.40.10">
    <property type="entry name" value="Immunoglobulins"/>
    <property type="match status" value="3"/>
</dbReference>
<organism evidence="7 8">
    <name type="scientific">Luteococcus sanguinis</name>
    <dbReference type="NCBI Taxonomy" id="174038"/>
    <lineage>
        <taxon>Bacteria</taxon>
        <taxon>Bacillati</taxon>
        <taxon>Actinomycetota</taxon>
        <taxon>Actinomycetes</taxon>
        <taxon>Propionibacteriales</taxon>
        <taxon>Propionibacteriaceae</taxon>
        <taxon>Luteococcus</taxon>
    </lineage>
</organism>
<evidence type="ECO:0000313" key="8">
    <source>
        <dbReference type="Proteomes" id="UP001596266"/>
    </source>
</evidence>
<dbReference type="InterPro" id="IPR036116">
    <property type="entry name" value="FN3_sf"/>
</dbReference>
<keyword evidence="5" id="KW-0812">Transmembrane</keyword>
<dbReference type="PANTHER" id="PTHR14340:SF9">
    <property type="entry name" value="FIBRONECTIN TYPE-III DOMAIN-CONTAINING PROTEIN"/>
    <property type="match status" value="1"/>
</dbReference>
<dbReference type="Pfam" id="PF00041">
    <property type="entry name" value="fn3"/>
    <property type="match status" value="3"/>
</dbReference>
<dbReference type="CDD" id="cd00063">
    <property type="entry name" value="FN3"/>
    <property type="match status" value="3"/>
</dbReference>
<dbReference type="PROSITE" id="PS50853">
    <property type="entry name" value="FN3"/>
    <property type="match status" value="3"/>
</dbReference>
<keyword evidence="1" id="KW-0378">Hydrolase</keyword>
<dbReference type="RefSeq" id="WP_343886906.1">
    <property type="nucleotide sequence ID" value="NZ_BAAAKI010000025.1"/>
</dbReference>
<evidence type="ECO:0000256" key="5">
    <source>
        <dbReference type="SAM" id="Phobius"/>
    </source>
</evidence>
<feature type="region of interest" description="Disordered" evidence="4">
    <location>
        <begin position="1299"/>
        <end position="1323"/>
    </location>
</feature>
<feature type="compositionally biased region" description="Low complexity" evidence="4">
    <location>
        <begin position="399"/>
        <end position="415"/>
    </location>
</feature>
<feature type="region of interest" description="Disordered" evidence="4">
    <location>
        <begin position="1599"/>
        <end position="1630"/>
    </location>
</feature>
<keyword evidence="5" id="KW-0472">Membrane</keyword>
<feature type="region of interest" description="Disordered" evidence="4">
    <location>
        <begin position="1785"/>
        <end position="1809"/>
    </location>
</feature>
<gene>
    <name evidence="7" type="ORF">ACFP57_12940</name>
</gene>
<keyword evidence="2" id="KW-0393">Immunoglobulin domain</keyword>
<keyword evidence="5" id="KW-1133">Transmembrane helix</keyword>
<feature type="domain" description="Fibronectin type-III" evidence="6">
    <location>
        <begin position="1704"/>
        <end position="1801"/>
    </location>
</feature>
<keyword evidence="3" id="KW-0119">Carbohydrate metabolism</keyword>
<evidence type="ECO:0000256" key="1">
    <source>
        <dbReference type="ARBA" id="ARBA00023295"/>
    </source>
</evidence>
<dbReference type="EMBL" id="JBHSUA010000024">
    <property type="protein sequence ID" value="MFC6397881.1"/>
    <property type="molecule type" value="Genomic_DNA"/>
</dbReference>
<keyword evidence="3" id="KW-0624">Polysaccharide degradation</keyword>
<feature type="region of interest" description="Disordered" evidence="4">
    <location>
        <begin position="395"/>
        <end position="425"/>
    </location>
</feature>
<keyword evidence="8" id="KW-1185">Reference proteome</keyword>
<dbReference type="Proteomes" id="UP001596266">
    <property type="component" value="Unassembled WGS sequence"/>
</dbReference>
<protein>
    <submittedName>
        <fullName evidence="7">Ig-like domain-containing protein</fullName>
    </submittedName>
</protein>
<dbReference type="SUPFAM" id="SSF49265">
    <property type="entry name" value="Fibronectin type III"/>
    <property type="match status" value="2"/>
</dbReference>
<dbReference type="Gene3D" id="2.60.40.3440">
    <property type="match status" value="1"/>
</dbReference>
<evidence type="ECO:0000256" key="3">
    <source>
        <dbReference type="ARBA" id="ARBA00023326"/>
    </source>
</evidence>
<sequence>MRTGISRLPGGWRERAEKVAGDRRARRTVRALERHGGLVGVGALALAVGTGAVLVPGVRAADEHLDDQAVYVANSSAALIGMVNPQITQLAAAAPVSGQSGFTIWQDAQQVLVQGATSNQLQQYNPATNTMGAPMNLPAGAAVAVQAGRVSITNPSTGKVWFRPVTEIRDDLDQARPALDVGEYGTATVTSAGTLVGVDVATSELVRAGASEGEQLTAPVDLGLTKSSRNVQISAVGDRAVVYDGDSRAIWLEDGSATDLAGSGRVQLAQPVTDVLGEDDWHALFATETGLSVLEGSRVRNLVDLPALRGTPVRPVVRGECAYSALQRSTGDSIGSLVKYCRGADPVVLDIPLPDAPAEPRLRLAVNRGTVVLNETVSGQSWIVDDELRAVPQAWSQLTPPSQTNTNQTSTGSSSVQRSTKQHPPVAVADQLGARAGRATVLDVVANDHDPDGDVITVSEAPTRLRDGIVVERIRGGAALQVTVPSGTTGTVSFPYTISDGYPRSTASATVTLRLADAAASRADQPPVQTRADRTLTVAQRGQANLRALLDWRDPEGDDIVLVDATTTDPDDEVAFTADGNITYRAIGAGTAARRLDLVVSDGVRTTKGSVKVVVTPKAFAPVANADHYQTRVGTKLLLTPTDNDEGEGLKLGAPGAPTRAGASTPEAGSWALERKQADNALEFTANVPGTWYLTYPVTSSTGGPSEGIIRIDVTARSQANTAPVAARDVGLMTSTNTVLVDPLANDTDADGDVLVVQSVQAVDPDAPVRLELQQRQYVHVEAIRRITKPVQLRYWVSDGENSVAGTIMVVPAVPSSGRAQPVAAADELRVRAGTTGSVDVLRNDHSPLGLDLHLVRLEGAAGDSAWIDGDRIRVATAPSTDGTSFPVTYVVADSDGKRASGVLNVQVNSSDGKNDAPTPPVVEARVLSGTSTRVRIPLDGIDPDGDPVRLVGLGSGPRLGRITQLGDGYLTYEAFPGSRLTDTFKYQVMDAKGVVGVGEVRVGIAERRTESTAPTANLDTLAVRPGRAVQWPVLANDHDIDGDPITLGDADTLELPFPATVTNRTDLSFTVPSKTGLYTGTYLVRDQLGLNSRGGLSLTVSATAPLHAPVARDDVVAPSQITGKEWIQVSVTRNDFDLDGRARDLTISVPADEAAQGVEVQSDGSLRVPVQETTRQFRYRATDTDQLWAEAVVTVPGRENQLPALRAALEPQVVTAGQTTTFDLNQLAVGTSGRKLVIRGDKDIVATTGEANHDGAKVYFTPALTSQGPAAVVVNVTEDVPVAEGPRQAWLTIPVTVKRAPSSRSDGKQGPTEANLPPQGAVPTITVTPGEVEMAIGLASHFTDLELQDFHFEGWSAARGGDAALEFRFNDTQDTILVKTGIKTAPGAKRTITGSVVDAGGSRAPVTIQLVAGTSRRPLPVAGTDTVDKAVGGRASTVSVLANDRSFVKPDTLTLVGTPVVTQGRATVAVKGDQVVVTPAEGFHGLAVVTYTIQDATGDPDRQVDGQVRLIVLAKPDPPGTPVASEVGDQKATLTWSEPSDNGLPITRYQVTATSATAGTRQQECTSSRCTINGLTNDAAYTMTVQAYNELGYGAASRPSAPIRPDVRPDAPNRPVGTSADGSVELSWQPPTNRGSAIQHYEVQVGAPLNKTVKLGNVTIYRWAGLTNGQEYTFRVRATNKVAEPGEWSPASASVMPVGKPSAPTAVTATDTGAKDGGVVRIAWRQPADTGGVAITRYTVQAVEGGRTTTIDTVDGDVTATTWSSAVAGRSYVFRVIAENSAGAGPAGSSETYRPWGRPDAPSGFTIMGGRNQVTLTGLGSTDDRTPVASYEFWVEAGGDQSRHVEFAPGDTLPTIGDLQAGKEYVGHLVAVSRANGVTRTSQVGSTKARATVHGQLGAVELVAGAARDGAPGSRSYRVRALSGPSLDAAGVTDVRYEVSSGDGNWTAVKADTDIAVQAPTSVVARAVDTGHDLAGLETTLGLDTTMSVGQDPGSKKVQVWLQSWPGTTVRCTLATADAQVAAIDRDLNGGGAGATFEWAPGTPDPANPPNDIPLTVQCQTQGQDGVTQTTSYTWKQAP</sequence>
<comment type="caution">
    <text evidence="7">The sequence shown here is derived from an EMBL/GenBank/DDBJ whole genome shotgun (WGS) entry which is preliminary data.</text>
</comment>
<dbReference type="InterPro" id="IPR013783">
    <property type="entry name" value="Ig-like_fold"/>
</dbReference>
<feature type="transmembrane region" description="Helical" evidence="5">
    <location>
        <begin position="36"/>
        <end position="58"/>
    </location>
</feature>
<feature type="domain" description="Fibronectin type-III" evidence="6">
    <location>
        <begin position="1519"/>
        <end position="1611"/>
    </location>
</feature>
<dbReference type="Pfam" id="PF17963">
    <property type="entry name" value="Big_9"/>
    <property type="match status" value="7"/>
</dbReference>
<keyword evidence="1" id="KW-0326">Glycosidase</keyword>
<feature type="region of interest" description="Disordered" evidence="4">
    <location>
        <begin position="1688"/>
        <end position="1713"/>
    </location>
</feature>
<evidence type="ECO:0000259" key="6">
    <source>
        <dbReference type="PROSITE" id="PS50853"/>
    </source>
</evidence>
<proteinExistence type="predicted"/>
<name>A0ABW1X3Z5_9ACTN</name>